<gene>
    <name evidence="1" type="ORF">O181_068588</name>
</gene>
<dbReference type="EMBL" id="AVOT02034693">
    <property type="protein sequence ID" value="MBW0528873.1"/>
    <property type="molecule type" value="Genomic_DNA"/>
</dbReference>
<sequence>MRQAWISDLDALNQSVFTKPKMHFLAKRFWWLIKVTAKDWEKSLTLRDYSSFKKRKLRPDQRRVNDQSLFDAKASLGQHEIDKLGLTASLEEFFYNLLPAKSDQGIVWQNGIDKAIMNFVPRYVRIVLGHIRLISEVHDPPLFQPKELNELQKAAFEYLKDFLSEVFTGRIQERKGSTASSSSEQKFNWDKEVNLIRTEFMKNEKRTFRHRLASTWKITELWMKTNLTPFYETLNSNEGSHFLFYKNLINDRAWVEEKYPRSAESFKKFKLRLPKCLLERKPSDQ</sequence>
<reference evidence="1" key="1">
    <citation type="submission" date="2021-03" db="EMBL/GenBank/DDBJ databases">
        <title>Draft genome sequence of rust myrtle Austropuccinia psidii MF-1, a brazilian biotype.</title>
        <authorList>
            <person name="Quecine M.C."/>
            <person name="Pachon D.M.R."/>
            <person name="Bonatelli M.L."/>
            <person name="Correr F.H."/>
            <person name="Franceschini L.M."/>
            <person name="Leite T.F."/>
            <person name="Margarido G.R.A."/>
            <person name="Almeida C.A."/>
            <person name="Ferrarezi J.A."/>
            <person name="Labate C.A."/>
        </authorList>
    </citation>
    <scope>NUCLEOTIDE SEQUENCE</scope>
    <source>
        <strain evidence="1">MF-1</strain>
    </source>
</reference>
<comment type="caution">
    <text evidence="1">The sequence shown here is derived from an EMBL/GenBank/DDBJ whole genome shotgun (WGS) entry which is preliminary data.</text>
</comment>
<dbReference type="AlphaFoldDB" id="A0A9Q3EVJ2"/>
<accession>A0A9Q3EVJ2</accession>
<dbReference type="Proteomes" id="UP000765509">
    <property type="component" value="Unassembled WGS sequence"/>
</dbReference>
<evidence type="ECO:0000313" key="2">
    <source>
        <dbReference type="Proteomes" id="UP000765509"/>
    </source>
</evidence>
<protein>
    <submittedName>
        <fullName evidence="1">Uncharacterized protein</fullName>
    </submittedName>
</protein>
<keyword evidence="2" id="KW-1185">Reference proteome</keyword>
<proteinExistence type="predicted"/>
<organism evidence="1 2">
    <name type="scientific">Austropuccinia psidii MF-1</name>
    <dbReference type="NCBI Taxonomy" id="1389203"/>
    <lineage>
        <taxon>Eukaryota</taxon>
        <taxon>Fungi</taxon>
        <taxon>Dikarya</taxon>
        <taxon>Basidiomycota</taxon>
        <taxon>Pucciniomycotina</taxon>
        <taxon>Pucciniomycetes</taxon>
        <taxon>Pucciniales</taxon>
        <taxon>Sphaerophragmiaceae</taxon>
        <taxon>Austropuccinia</taxon>
    </lineage>
</organism>
<name>A0A9Q3EVJ2_9BASI</name>
<evidence type="ECO:0000313" key="1">
    <source>
        <dbReference type="EMBL" id="MBW0528873.1"/>
    </source>
</evidence>